<dbReference type="Pfam" id="PF24175">
    <property type="entry name" value="SU10_adaptor"/>
    <property type="match status" value="1"/>
</dbReference>
<dbReference type="Proteomes" id="UP000509126">
    <property type="component" value="Chromosome"/>
</dbReference>
<evidence type="ECO:0000313" key="1">
    <source>
        <dbReference type="EMBL" id="QKU21714.1"/>
    </source>
</evidence>
<accession>A0A6N1MM60</accession>
<name>A0A6N1MM60_ACILW</name>
<dbReference type="RefSeq" id="WP_174894440.1">
    <property type="nucleotide sequence ID" value="NZ_CP054803.1"/>
</dbReference>
<reference evidence="1 2" key="1">
    <citation type="submission" date="2019-11" db="EMBL/GenBank/DDBJ databases">
        <title>FDA dAtabase for Regulatory Grade micrObial Sequences (FDA-ARGOS): Supporting development and validation of Infectious Disease Dx tests.</title>
        <authorList>
            <person name="Patel R."/>
            <person name="Rucinski S."/>
            <person name="Tallon L."/>
            <person name="Sadzewicz L."/>
            <person name="Vavikolanu K."/>
            <person name="Mehta A."/>
            <person name="Aluvathingal J."/>
            <person name="Nadendla S."/>
            <person name="Nandy P."/>
            <person name="Geyer C."/>
            <person name="Yan Y."/>
            <person name="Sichtig H."/>
        </authorList>
    </citation>
    <scope>NUCLEOTIDE SEQUENCE [LARGE SCALE GENOMIC DNA]</scope>
    <source>
        <strain evidence="1 2">FDAARGOS_557</strain>
    </source>
</reference>
<sequence>MDLKELRRRFRVEAGDSVQPYFTSDEDVDAWLNDAVHEACIRGRLLHEAEDATICRIQITAGQAQYPLDPRIYELTHLRFDLGHGQCEREVKLASEEILSHRYHSNWRTRIGDPEHAIQSDTGLRLVPRPEQDGTLIIEGYRLPLVDMVEDTDQPEINQAHHAHLVQWALHKAFSIPDTEFMDPNRAAIAEAKFIDYFGDRPDSNLRREVREDFEHHVTPFWP</sequence>
<dbReference type="AlphaFoldDB" id="A0A6N1MM60"/>
<organism evidence="1 2">
    <name type="scientific">Acinetobacter lwoffii</name>
    <dbReference type="NCBI Taxonomy" id="28090"/>
    <lineage>
        <taxon>Bacteria</taxon>
        <taxon>Pseudomonadati</taxon>
        <taxon>Pseudomonadota</taxon>
        <taxon>Gammaproteobacteria</taxon>
        <taxon>Moraxellales</taxon>
        <taxon>Moraxellaceae</taxon>
        <taxon>Acinetobacter</taxon>
    </lineage>
</organism>
<protein>
    <submittedName>
        <fullName evidence="1">Uncharacterized protein</fullName>
    </submittedName>
</protein>
<evidence type="ECO:0000313" key="2">
    <source>
        <dbReference type="Proteomes" id="UP000509126"/>
    </source>
</evidence>
<proteinExistence type="predicted"/>
<dbReference type="InterPro" id="IPR056209">
    <property type="entry name" value="SU10_adaptor"/>
</dbReference>
<gene>
    <name evidence="1" type="ORF">FOB19_10070</name>
</gene>
<dbReference type="EMBL" id="CP054803">
    <property type="protein sequence ID" value="QKU21714.1"/>
    <property type="molecule type" value="Genomic_DNA"/>
</dbReference>